<dbReference type="RefSeq" id="WP_160682255.1">
    <property type="nucleotide sequence ID" value="NZ_WTYW01000001.1"/>
</dbReference>
<dbReference type="InterPro" id="IPR007688">
    <property type="entry name" value="Conjugal_tfr_TrbL/VirB6"/>
</dbReference>
<dbReference type="GO" id="GO:0016020">
    <property type="term" value="C:membrane"/>
    <property type="evidence" value="ECO:0007669"/>
    <property type="project" value="UniProtKB-SubCell"/>
</dbReference>
<accession>A0A844ZF48</accession>
<dbReference type="EMBL" id="WTYW01000001">
    <property type="protein sequence ID" value="MXO85913.1"/>
    <property type="molecule type" value="Genomic_DNA"/>
</dbReference>
<feature type="transmembrane region" description="Helical" evidence="7">
    <location>
        <begin position="206"/>
        <end position="231"/>
    </location>
</feature>
<keyword evidence="9" id="KW-1185">Reference proteome</keyword>
<evidence type="ECO:0000313" key="9">
    <source>
        <dbReference type="Proteomes" id="UP000433104"/>
    </source>
</evidence>
<dbReference type="AlphaFoldDB" id="A0A844ZF48"/>
<feature type="transmembrane region" description="Helical" evidence="7">
    <location>
        <begin position="78"/>
        <end position="96"/>
    </location>
</feature>
<feature type="compositionally biased region" description="Low complexity" evidence="6">
    <location>
        <begin position="365"/>
        <end position="379"/>
    </location>
</feature>
<keyword evidence="4 7" id="KW-1133">Transmembrane helix</keyword>
<keyword evidence="5 7" id="KW-0472">Membrane</keyword>
<evidence type="ECO:0000256" key="1">
    <source>
        <dbReference type="ARBA" id="ARBA00004141"/>
    </source>
</evidence>
<comment type="subcellular location">
    <subcellularLocation>
        <location evidence="1">Membrane</location>
        <topology evidence="1">Multi-pass membrane protein</topology>
    </subcellularLocation>
</comment>
<dbReference type="GO" id="GO:0030255">
    <property type="term" value="P:protein secretion by the type IV secretion system"/>
    <property type="evidence" value="ECO:0007669"/>
    <property type="project" value="InterPro"/>
</dbReference>
<keyword evidence="3 7" id="KW-0812">Transmembrane</keyword>
<feature type="transmembrane region" description="Helical" evidence="7">
    <location>
        <begin position="166"/>
        <end position="199"/>
    </location>
</feature>
<evidence type="ECO:0000256" key="7">
    <source>
        <dbReference type="SAM" id="Phobius"/>
    </source>
</evidence>
<organism evidence="8 9">
    <name type="scientific">Parapontixanthobacter aurantiacus</name>
    <dbReference type="NCBI Taxonomy" id="1463599"/>
    <lineage>
        <taxon>Bacteria</taxon>
        <taxon>Pseudomonadati</taxon>
        <taxon>Pseudomonadota</taxon>
        <taxon>Alphaproteobacteria</taxon>
        <taxon>Sphingomonadales</taxon>
        <taxon>Erythrobacteraceae</taxon>
        <taxon>Parapontixanthobacter</taxon>
    </lineage>
</organism>
<feature type="region of interest" description="Disordered" evidence="6">
    <location>
        <begin position="361"/>
        <end position="400"/>
    </location>
</feature>
<evidence type="ECO:0000256" key="5">
    <source>
        <dbReference type="ARBA" id="ARBA00023136"/>
    </source>
</evidence>
<name>A0A844ZF48_9SPHN</name>
<evidence type="ECO:0000256" key="4">
    <source>
        <dbReference type="ARBA" id="ARBA00022989"/>
    </source>
</evidence>
<evidence type="ECO:0000313" key="8">
    <source>
        <dbReference type="EMBL" id="MXO85913.1"/>
    </source>
</evidence>
<reference evidence="8 9" key="1">
    <citation type="submission" date="2019-12" db="EMBL/GenBank/DDBJ databases">
        <title>Genomic-based taxomic classification of the family Erythrobacteraceae.</title>
        <authorList>
            <person name="Xu L."/>
        </authorList>
    </citation>
    <scope>NUCLEOTIDE SEQUENCE [LARGE SCALE GENOMIC DNA]</scope>
    <source>
        <strain evidence="8 9">MCCC 1A09962</strain>
    </source>
</reference>
<dbReference type="OrthoDB" id="7400974at2"/>
<dbReference type="Proteomes" id="UP000433104">
    <property type="component" value="Unassembled WGS sequence"/>
</dbReference>
<comment type="caution">
    <text evidence="8">The sequence shown here is derived from an EMBL/GenBank/DDBJ whole genome shotgun (WGS) entry which is preliminary data.</text>
</comment>
<gene>
    <name evidence="8" type="ORF">GRI38_07690</name>
</gene>
<feature type="transmembrane region" description="Helical" evidence="7">
    <location>
        <begin position="251"/>
        <end position="271"/>
    </location>
</feature>
<sequence>MSISCDQAMEQVGAGVSASLRAVDCMANEMSAQAFNRLFGSDGGLLPALTILLTIYVAVFGIQLLFGRANVGVRSLTPRMLTLGLALTFATSWAAYQSVVWNLAIASPDYLASLLSGTQGSATDVFGQKIDIVFLAVQEASGGAGAGAENDISAFSPAGLLWLGAMLLLLGTVGVLVTARIALAVLVAIGPIFVVLAIFDGTRGMFVGWLKGVVMLALVPLFAVVGGSVMLELAVPVLASLTQVPGQIQPQPAAAFFLIGAVHVALMIMVIRVAGTMVSGWTVFGLARSRNELDGAPSTMRHAYLHQAGGPAQAATPATTTGNPTGNLATSRRIGVASVPVPAAANDSGATQQTTVRETRVLATSSGGQQSAAAHSGPSRASGIGSRFRSSPARSTETIR</sequence>
<evidence type="ECO:0000256" key="2">
    <source>
        <dbReference type="ARBA" id="ARBA00007802"/>
    </source>
</evidence>
<feature type="compositionally biased region" description="Polar residues" evidence="6">
    <location>
        <begin position="388"/>
        <end position="400"/>
    </location>
</feature>
<comment type="similarity">
    <text evidence="2">Belongs to the TrbL/VirB6 family.</text>
</comment>
<evidence type="ECO:0000256" key="3">
    <source>
        <dbReference type="ARBA" id="ARBA00022692"/>
    </source>
</evidence>
<protein>
    <submittedName>
        <fullName evidence="8">Type VI secretion protein</fullName>
    </submittedName>
</protein>
<proteinExistence type="inferred from homology"/>
<feature type="transmembrane region" description="Helical" evidence="7">
    <location>
        <begin position="45"/>
        <end position="66"/>
    </location>
</feature>
<dbReference type="Pfam" id="PF04610">
    <property type="entry name" value="TrbL"/>
    <property type="match status" value="1"/>
</dbReference>
<evidence type="ECO:0000256" key="6">
    <source>
        <dbReference type="SAM" id="MobiDB-lite"/>
    </source>
</evidence>